<comment type="function">
    <text evidence="10 11">Phosphorylation of dTMP to form dTDP in both de novo and salvage pathways of dTTP synthesis.</text>
</comment>
<dbReference type="AlphaFoldDB" id="A0A542ZTG0"/>
<organism evidence="13 14">
    <name type="scientific">Rarobacter faecitabidus</name>
    <dbReference type="NCBI Taxonomy" id="13243"/>
    <lineage>
        <taxon>Bacteria</taxon>
        <taxon>Bacillati</taxon>
        <taxon>Actinomycetota</taxon>
        <taxon>Actinomycetes</taxon>
        <taxon>Micrococcales</taxon>
        <taxon>Rarobacteraceae</taxon>
        <taxon>Rarobacter</taxon>
    </lineage>
</organism>
<dbReference type="GO" id="GO:0005829">
    <property type="term" value="C:cytosol"/>
    <property type="evidence" value="ECO:0007669"/>
    <property type="project" value="TreeGrafter"/>
</dbReference>
<gene>
    <name evidence="11" type="primary">tmk</name>
    <name evidence="13" type="ORF">FB461_0119</name>
</gene>
<keyword evidence="4 11" id="KW-0808">Transferase</keyword>
<dbReference type="Proteomes" id="UP000315389">
    <property type="component" value="Unassembled WGS sequence"/>
</dbReference>
<comment type="caution">
    <text evidence="13">The sequence shown here is derived from an EMBL/GenBank/DDBJ whole genome shotgun (WGS) entry which is preliminary data.</text>
</comment>
<dbReference type="InterPro" id="IPR018094">
    <property type="entry name" value="Thymidylate_kinase"/>
</dbReference>
<keyword evidence="7 11" id="KW-0418">Kinase</keyword>
<dbReference type="GO" id="GO:0006235">
    <property type="term" value="P:dTTP biosynthetic process"/>
    <property type="evidence" value="ECO:0007669"/>
    <property type="project" value="UniProtKB-UniRule"/>
</dbReference>
<dbReference type="NCBIfam" id="TIGR00041">
    <property type="entry name" value="DTMP_kinase"/>
    <property type="match status" value="1"/>
</dbReference>
<evidence type="ECO:0000256" key="10">
    <source>
        <dbReference type="ARBA" id="ARBA00057735"/>
    </source>
</evidence>
<dbReference type="GO" id="GO:0005524">
    <property type="term" value="F:ATP binding"/>
    <property type="evidence" value="ECO:0007669"/>
    <property type="project" value="UniProtKB-UniRule"/>
</dbReference>
<comment type="similarity">
    <text evidence="1 11">Belongs to the thymidylate kinase family.</text>
</comment>
<keyword evidence="8 11" id="KW-0067">ATP-binding</keyword>
<keyword evidence="14" id="KW-1185">Reference proteome</keyword>
<dbReference type="HAMAP" id="MF_00165">
    <property type="entry name" value="Thymidylate_kinase"/>
    <property type="match status" value="1"/>
</dbReference>
<dbReference type="Pfam" id="PF02223">
    <property type="entry name" value="Thymidylate_kin"/>
    <property type="match status" value="1"/>
</dbReference>
<evidence type="ECO:0000256" key="4">
    <source>
        <dbReference type="ARBA" id="ARBA00022679"/>
    </source>
</evidence>
<dbReference type="GO" id="GO:0006227">
    <property type="term" value="P:dUDP biosynthetic process"/>
    <property type="evidence" value="ECO:0007669"/>
    <property type="project" value="TreeGrafter"/>
</dbReference>
<dbReference type="PANTHER" id="PTHR10344:SF4">
    <property type="entry name" value="UMP-CMP KINASE 2, MITOCHONDRIAL"/>
    <property type="match status" value="1"/>
</dbReference>
<evidence type="ECO:0000256" key="3">
    <source>
        <dbReference type="ARBA" id="ARBA00017144"/>
    </source>
</evidence>
<evidence type="ECO:0000256" key="7">
    <source>
        <dbReference type="ARBA" id="ARBA00022777"/>
    </source>
</evidence>
<evidence type="ECO:0000256" key="9">
    <source>
        <dbReference type="ARBA" id="ARBA00048743"/>
    </source>
</evidence>
<dbReference type="GO" id="GO:0006233">
    <property type="term" value="P:dTDP biosynthetic process"/>
    <property type="evidence" value="ECO:0007669"/>
    <property type="project" value="InterPro"/>
</dbReference>
<evidence type="ECO:0000256" key="6">
    <source>
        <dbReference type="ARBA" id="ARBA00022741"/>
    </source>
</evidence>
<comment type="catalytic activity">
    <reaction evidence="9 11">
        <text>dTMP + ATP = dTDP + ADP</text>
        <dbReference type="Rhea" id="RHEA:13517"/>
        <dbReference type="ChEBI" id="CHEBI:30616"/>
        <dbReference type="ChEBI" id="CHEBI:58369"/>
        <dbReference type="ChEBI" id="CHEBI:63528"/>
        <dbReference type="ChEBI" id="CHEBI:456216"/>
        <dbReference type="EC" id="2.7.4.9"/>
    </reaction>
</comment>
<dbReference type="RefSeq" id="WP_142117981.1">
    <property type="nucleotide sequence ID" value="NZ_BAAASV010000002.1"/>
</dbReference>
<name>A0A542ZTG0_RARFA</name>
<dbReference type="InterPro" id="IPR027417">
    <property type="entry name" value="P-loop_NTPase"/>
</dbReference>
<protein>
    <recommendedName>
        <fullName evidence="3 11">Thymidylate kinase</fullName>
        <ecNumber evidence="2 11">2.7.4.9</ecNumber>
    </recommendedName>
    <alternativeName>
        <fullName evidence="11">dTMP kinase</fullName>
    </alternativeName>
</protein>
<dbReference type="InterPro" id="IPR018095">
    <property type="entry name" value="Thymidylate_kin_CS"/>
</dbReference>
<feature type="binding site" evidence="11">
    <location>
        <begin position="17"/>
        <end position="24"/>
    </location>
    <ligand>
        <name>ATP</name>
        <dbReference type="ChEBI" id="CHEBI:30616"/>
    </ligand>
</feature>
<sequence>MNPPSSAHRGLFISFEGGDGVGKSTQAARLAEWFRREAGREVVTTREPGGTGLGVQLRELLLHGGEMAPKTEALIYAADRAQHVSQLIEPALAAGKVVITDRYLDSSVAYQAGGRTLDATEIEGLSLWATGGLLPDRTFLLDVPLEESTARLGEGRDRLERAGKEFHRRTREAFLFRAASDPGRWVIIDATRSVAEVGQAIVESVEALLGGAE</sequence>
<evidence type="ECO:0000313" key="14">
    <source>
        <dbReference type="Proteomes" id="UP000315389"/>
    </source>
</evidence>
<evidence type="ECO:0000256" key="5">
    <source>
        <dbReference type="ARBA" id="ARBA00022727"/>
    </source>
</evidence>
<dbReference type="PROSITE" id="PS01331">
    <property type="entry name" value="THYMIDYLATE_KINASE"/>
    <property type="match status" value="1"/>
</dbReference>
<dbReference type="CDD" id="cd01672">
    <property type="entry name" value="TMPK"/>
    <property type="match status" value="1"/>
</dbReference>
<keyword evidence="6 11" id="KW-0547">Nucleotide-binding</keyword>
<evidence type="ECO:0000256" key="11">
    <source>
        <dbReference type="HAMAP-Rule" id="MF_00165"/>
    </source>
</evidence>
<evidence type="ECO:0000256" key="8">
    <source>
        <dbReference type="ARBA" id="ARBA00022840"/>
    </source>
</evidence>
<dbReference type="EMBL" id="VFOS01000001">
    <property type="protein sequence ID" value="TQL63652.1"/>
    <property type="molecule type" value="Genomic_DNA"/>
</dbReference>
<reference evidence="13 14" key="1">
    <citation type="submission" date="2019-06" db="EMBL/GenBank/DDBJ databases">
        <title>Sequencing the genomes of 1000 actinobacteria strains.</title>
        <authorList>
            <person name="Klenk H.-P."/>
        </authorList>
    </citation>
    <scope>NUCLEOTIDE SEQUENCE [LARGE SCALE GENOMIC DNA]</scope>
    <source>
        <strain evidence="13 14">DSM 4813</strain>
    </source>
</reference>
<dbReference type="Gene3D" id="3.40.50.300">
    <property type="entry name" value="P-loop containing nucleotide triphosphate hydrolases"/>
    <property type="match status" value="1"/>
</dbReference>
<dbReference type="GO" id="GO:0004798">
    <property type="term" value="F:dTMP kinase activity"/>
    <property type="evidence" value="ECO:0007669"/>
    <property type="project" value="UniProtKB-UniRule"/>
</dbReference>
<dbReference type="EC" id="2.7.4.9" evidence="2 11"/>
<feature type="domain" description="Thymidylate kinase-like" evidence="12">
    <location>
        <begin position="15"/>
        <end position="201"/>
    </location>
</feature>
<dbReference type="OrthoDB" id="9774907at2"/>
<evidence type="ECO:0000256" key="1">
    <source>
        <dbReference type="ARBA" id="ARBA00009776"/>
    </source>
</evidence>
<evidence type="ECO:0000259" key="12">
    <source>
        <dbReference type="Pfam" id="PF02223"/>
    </source>
</evidence>
<dbReference type="InterPro" id="IPR039430">
    <property type="entry name" value="Thymidylate_kin-like_dom"/>
</dbReference>
<evidence type="ECO:0000256" key="2">
    <source>
        <dbReference type="ARBA" id="ARBA00012980"/>
    </source>
</evidence>
<accession>A0A542ZTG0</accession>
<dbReference type="SUPFAM" id="SSF52540">
    <property type="entry name" value="P-loop containing nucleoside triphosphate hydrolases"/>
    <property type="match status" value="1"/>
</dbReference>
<dbReference type="FunFam" id="3.40.50.300:FF:000225">
    <property type="entry name" value="Thymidylate kinase"/>
    <property type="match status" value="1"/>
</dbReference>
<dbReference type="PANTHER" id="PTHR10344">
    <property type="entry name" value="THYMIDYLATE KINASE"/>
    <property type="match status" value="1"/>
</dbReference>
<evidence type="ECO:0000313" key="13">
    <source>
        <dbReference type="EMBL" id="TQL63652.1"/>
    </source>
</evidence>
<keyword evidence="5 11" id="KW-0545">Nucleotide biosynthesis</keyword>
<proteinExistence type="inferred from homology"/>